<comment type="caution">
    <text evidence="17">The sequence shown here is derived from an EMBL/GenBank/DDBJ whole genome shotgun (WGS) entry which is preliminary data.</text>
</comment>
<evidence type="ECO:0000256" key="14">
    <source>
        <dbReference type="SAM" id="MobiDB-lite"/>
    </source>
</evidence>
<dbReference type="GO" id="GO:0006816">
    <property type="term" value="P:calcium ion transport"/>
    <property type="evidence" value="ECO:0007669"/>
    <property type="project" value="UniProtKB-KW"/>
</dbReference>
<evidence type="ECO:0000313" key="18">
    <source>
        <dbReference type="Proteomes" id="UP001303647"/>
    </source>
</evidence>
<comment type="subcellular location">
    <subcellularLocation>
        <location evidence="1">Endoplasmic reticulum membrane</location>
        <topology evidence="1">Single-pass type I membrane protein</topology>
    </subcellularLocation>
</comment>
<evidence type="ECO:0000256" key="9">
    <source>
        <dbReference type="ARBA" id="ARBA00022837"/>
    </source>
</evidence>
<feature type="transmembrane region" description="Helical" evidence="15">
    <location>
        <begin position="163"/>
        <end position="184"/>
    </location>
</feature>
<comment type="similarity">
    <text evidence="2">Belongs to the SARAF family.</text>
</comment>
<protein>
    <recommendedName>
        <fullName evidence="3">Store-operated calcium entry-associated regulatory factor</fullName>
    </recommendedName>
    <alternativeName>
        <fullName evidence="13">Transmembrane protein 66</fullName>
    </alternativeName>
</protein>
<keyword evidence="18" id="KW-1185">Reference proteome</keyword>
<accession>A0AAN7CXV4</accession>
<keyword evidence="10 15" id="KW-1133">Transmembrane helix</keyword>
<name>A0AAN7CXV4_9PEZI</name>
<keyword evidence="7 16" id="KW-0732">Signal</keyword>
<evidence type="ECO:0000256" key="16">
    <source>
        <dbReference type="SAM" id="SignalP"/>
    </source>
</evidence>
<proteinExistence type="inferred from homology"/>
<gene>
    <name evidence="17" type="ORF">C7999DRAFT_12324</name>
</gene>
<dbReference type="GO" id="GO:2001256">
    <property type="term" value="P:regulation of store-operated calcium entry"/>
    <property type="evidence" value="ECO:0007669"/>
    <property type="project" value="InterPro"/>
</dbReference>
<evidence type="ECO:0000256" key="4">
    <source>
        <dbReference type="ARBA" id="ARBA00022448"/>
    </source>
</evidence>
<dbReference type="Pfam" id="PF06682">
    <property type="entry name" value="SARAF"/>
    <property type="match status" value="1"/>
</dbReference>
<dbReference type="Proteomes" id="UP001303647">
    <property type="component" value="Unassembled WGS sequence"/>
</dbReference>
<dbReference type="PANTHER" id="PTHR15929:SF0">
    <property type="entry name" value="STORE-OPERATED CALCIUM ENTRY-ASSOCIATED REGULATORY FACTOR"/>
    <property type="match status" value="1"/>
</dbReference>
<organism evidence="17 18">
    <name type="scientific">Corynascus novoguineensis</name>
    <dbReference type="NCBI Taxonomy" id="1126955"/>
    <lineage>
        <taxon>Eukaryota</taxon>
        <taxon>Fungi</taxon>
        <taxon>Dikarya</taxon>
        <taxon>Ascomycota</taxon>
        <taxon>Pezizomycotina</taxon>
        <taxon>Sordariomycetes</taxon>
        <taxon>Sordariomycetidae</taxon>
        <taxon>Sordariales</taxon>
        <taxon>Chaetomiaceae</taxon>
        <taxon>Corynascus</taxon>
    </lineage>
</organism>
<dbReference type="EMBL" id="MU857618">
    <property type="protein sequence ID" value="KAK4249881.1"/>
    <property type="molecule type" value="Genomic_DNA"/>
</dbReference>
<feature type="chain" id="PRO_5042826117" description="Store-operated calcium entry-associated regulatory factor" evidence="16">
    <location>
        <begin position="23"/>
        <end position="324"/>
    </location>
</feature>
<keyword evidence="5" id="KW-0109">Calcium transport</keyword>
<evidence type="ECO:0000256" key="6">
    <source>
        <dbReference type="ARBA" id="ARBA00022692"/>
    </source>
</evidence>
<keyword evidence="9" id="KW-0106">Calcium</keyword>
<feature type="region of interest" description="Disordered" evidence="14">
    <location>
        <begin position="199"/>
        <end position="249"/>
    </location>
</feature>
<feature type="compositionally biased region" description="Gly residues" evidence="14">
    <location>
        <begin position="201"/>
        <end position="223"/>
    </location>
</feature>
<keyword evidence="8" id="KW-0256">Endoplasmic reticulum</keyword>
<evidence type="ECO:0000256" key="5">
    <source>
        <dbReference type="ARBA" id="ARBA00022568"/>
    </source>
</evidence>
<dbReference type="AlphaFoldDB" id="A0AAN7CXV4"/>
<evidence type="ECO:0000256" key="2">
    <source>
        <dbReference type="ARBA" id="ARBA00006833"/>
    </source>
</evidence>
<keyword evidence="4" id="KW-0813">Transport</keyword>
<reference evidence="17" key="1">
    <citation type="journal article" date="2023" name="Mol. Phylogenet. Evol.">
        <title>Genome-scale phylogeny and comparative genomics of the fungal order Sordariales.</title>
        <authorList>
            <person name="Hensen N."/>
            <person name="Bonometti L."/>
            <person name="Westerberg I."/>
            <person name="Brannstrom I.O."/>
            <person name="Guillou S."/>
            <person name="Cros-Aarteil S."/>
            <person name="Calhoun S."/>
            <person name="Haridas S."/>
            <person name="Kuo A."/>
            <person name="Mondo S."/>
            <person name="Pangilinan J."/>
            <person name="Riley R."/>
            <person name="LaButti K."/>
            <person name="Andreopoulos B."/>
            <person name="Lipzen A."/>
            <person name="Chen C."/>
            <person name="Yan M."/>
            <person name="Daum C."/>
            <person name="Ng V."/>
            <person name="Clum A."/>
            <person name="Steindorff A."/>
            <person name="Ohm R.A."/>
            <person name="Martin F."/>
            <person name="Silar P."/>
            <person name="Natvig D.O."/>
            <person name="Lalanne C."/>
            <person name="Gautier V."/>
            <person name="Ament-Velasquez S.L."/>
            <person name="Kruys A."/>
            <person name="Hutchinson M.I."/>
            <person name="Powell A.J."/>
            <person name="Barry K."/>
            <person name="Miller A.N."/>
            <person name="Grigoriev I.V."/>
            <person name="Debuchy R."/>
            <person name="Gladieux P."/>
            <person name="Hiltunen Thoren M."/>
            <person name="Johannesson H."/>
        </authorList>
    </citation>
    <scope>NUCLEOTIDE SEQUENCE</scope>
    <source>
        <strain evidence="17">CBS 359.72</strain>
    </source>
</reference>
<feature type="region of interest" description="Disordered" evidence="14">
    <location>
        <begin position="267"/>
        <end position="324"/>
    </location>
</feature>
<keyword evidence="11" id="KW-0406">Ion transport</keyword>
<evidence type="ECO:0000256" key="1">
    <source>
        <dbReference type="ARBA" id="ARBA00004115"/>
    </source>
</evidence>
<dbReference type="GO" id="GO:0005789">
    <property type="term" value="C:endoplasmic reticulum membrane"/>
    <property type="evidence" value="ECO:0007669"/>
    <property type="project" value="UniProtKB-SubCell"/>
</dbReference>
<evidence type="ECO:0000256" key="7">
    <source>
        <dbReference type="ARBA" id="ARBA00022729"/>
    </source>
</evidence>
<feature type="compositionally biased region" description="Basic and acidic residues" evidence="14">
    <location>
        <begin position="305"/>
        <end position="315"/>
    </location>
</feature>
<evidence type="ECO:0000313" key="17">
    <source>
        <dbReference type="EMBL" id="KAK4249881.1"/>
    </source>
</evidence>
<evidence type="ECO:0000256" key="10">
    <source>
        <dbReference type="ARBA" id="ARBA00022989"/>
    </source>
</evidence>
<evidence type="ECO:0000256" key="3">
    <source>
        <dbReference type="ARBA" id="ARBA00016584"/>
    </source>
</evidence>
<sequence>MPTAALLTLLTFYGTLPSLTLAARGRPKDAILLSEVQSLTLHGPNQMTTSRRVPPIPQLRCVSPRALCRLASRDITTMRCTNQGAAYTSEDIAWSCTSPSLPRSVRLDRTDVICEGYDSPDDAYVLRGSCGVEYTLRLTDEGRREYPELVKATEEEGWLQGDWWAWLFWVAFFAVLSWMAYSAWTGRRLEGRPLGGNSRRGWGGGGGGGGWGPGPGWGPGGGGGRDDPPPPYPGFGPKPSSSTEPAWRPGFWSGLASGAAAGYMAGNLGQRNQDRNRVRGGAFRRNDDDLRGFRRGSAWGIGRRPTPDSGERHESTGFGSTTRR</sequence>
<dbReference type="InterPro" id="IPR009567">
    <property type="entry name" value="SARAF"/>
</dbReference>
<reference evidence="17" key="2">
    <citation type="submission" date="2023-05" db="EMBL/GenBank/DDBJ databases">
        <authorList>
            <consortium name="Lawrence Berkeley National Laboratory"/>
            <person name="Steindorff A."/>
            <person name="Hensen N."/>
            <person name="Bonometti L."/>
            <person name="Westerberg I."/>
            <person name="Brannstrom I.O."/>
            <person name="Guillou S."/>
            <person name="Cros-Aarteil S."/>
            <person name="Calhoun S."/>
            <person name="Haridas S."/>
            <person name="Kuo A."/>
            <person name="Mondo S."/>
            <person name="Pangilinan J."/>
            <person name="Riley R."/>
            <person name="Labutti K."/>
            <person name="Andreopoulos B."/>
            <person name="Lipzen A."/>
            <person name="Chen C."/>
            <person name="Yanf M."/>
            <person name="Daum C."/>
            <person name="Ng V."/>
            <person name="Clum A."/>
            <person name="Ohm R."/>
            <person name="Martin F."/>
            <person name="Silar P."/>
            <person name="Natvig D."/>
            <person name="Lalanne C."/>
            <person name="Gautier V."/>
            <person name="Ament-Velasquez S.L."/>
            <person name="Kruys A."/>
            <person name="Hutchinson M.I."/>
            <person name="Powell A.J."/>
            <person name="Barry K."/>
            <person name="Miller A.N."/>
            <person name="Grigoriev I.V."/>
            <person name="Debuchy R."/>
            <person name="Gladieux P."/>
            <person name="Thoren M.H."/>
            <person name="Johannesson H."/>
        </authorList>
    </citation>
    <scope>NUCLEOTIDE SEQUENCE</scope>
    <source>
        <strain evidence="17">CBS 359.72</strain>
    </source>
</reference>
<evidence type="ECO:0000256" key="13">
    <source>
        <dbReference type="ARBA" id="ARBA00031116"/>
    </source>
</evidence>
<keyword evidence="6 15" id="KW-0812">Transmembrane</keyword>
<feature type="signal peptide" evidence="16">
    <location>
        <begin position="1"/>
        <end position="22"/>
    </location>
</feature>
<dbReference type="PANTHER" id="PTHR15929">
    <property type="entry name" value="STORE-OPERATED CALCIUM ENTRY-ASSOCIATED REGULATORY FACTOR"/>
    <property type="match status" value="1"/>
</dbReference>
<evidence type="ECO:0000256" key="15">
    <source>
        <dbReference type="SAM" id="Phobius"/>
    </source>
</evidence>
<evidence type="ECO:0000256" key="11">
    <source>
        <dbReference type="ARBA" id="ARBA00023065"/>
    </source>
</evidence>
<evidence type="ECO:0000256" key="12">
    <source>
        <dbReference type="ARBA" id="ARBA00023136"/>
    </source>
</evidence>
<keyword evidence="12 15" id="KW-0472">Membrane</keyword>
<evidence type="ECO:0000256" key="8">
    <source>
        <dbReference type="ARBA" id="ARBA00022824"/>
    </source>
</evidence>